<dbReference type="InParanoid" id="D8PM81"/>
<dbReference type="VEuPathDB" id="FungiDB:SCHCODRAFT_02521388"/>
<evidence type="ECO:0000313" key="2">
    <source>
        <dbReference type="Proteomes" id="UP000007431"/>
    </source>
</evidence>
<reference evidence="1 2" key="1">
    <citation type="journal article" date="2010" name="Nat. Biotechnol.">
        <title>Genome sequence of the model mushroom Schizophyllum commune.</title>
        <authorList>
            <person name="Ohm R.A."/>
            <person name="de Jong J.F."/>
            <person name="Lugones L.G."/>
            <person name="Aerts A."/>
            <person name="Kothe E."/>
            <person name="Stajich J.E."/>
            <person name="de Vries R.P."/>
            <person name="Record E."/>
            <person name="Levasseur A."/>
            <person name="Baker S.E."/>
            <person name="Bartholomew K.A."/>
            <person name="Coutinho P.M."/>
            <person name="Erdmann S."/>
            <person name="Fowler T.J."/>
            <person name="Gathman A.C."/>
            <person name="Lombard V."/>
            <person name="Henrissat B."/>
            <person name="Knabe N."/>
            <person name="Kuees U."/>
            <person name="Lilly W.W."/>
            <person name="Lindquist E."/>
            <person name="Lucas S."/>
            <person name="Magnuson J.K."/>
            <person name="Piumi F."/>
            <person name="Raudaskoski M."/>
            <person name="Salamov A."/>
            <person name="Schmutz J."/>
            <person name="Schwarze F.W.M.R."/>
            <person name="vanKuyk P.A."/>
            <person name="Horton J.S."/>
            <person name="Grigoriev I.V."/>
            <person name="Woesten H.A.B."/>
        </authorList>
    </citation>
    <scope>NUCLEOTIDE SEQUENCE [LARGE SCALE GENOMIC DNA]</scope>
    <source>
        <strain evidence="2">H4-8 / FGSC 9210</strain>
    </source>
</reference>
<dbReference type="OMA" id="FRNNGWV"/>
<protein>
    <recommendedName>
        <fullName evidence="3">Myb/SANT-like domain-containing protein</fullName>
    </recommendedName>
</protein>
<sequence length="174" mass="19952">MNLMAGTKHNHICRIWKRWCAPPKAGQGGNFPEDVFSGCVKAIAHLRERGAVKTAKHVRAKYREVSRVNCYVIHMIKKRSRWTYSVQNGANIDDTNKTLWIEFIDGLEATYRTAANKFRNRGWPLFNKINEILPERAKGKHAYYAGRRQTQPLPQSALQGTAWVGHLAYKDLSD</sequence>
<dbReference type="OrthoDB" id="3186724at2759"/>
<name>D8PM81_SCHCM</name>
<proteinExistence type="predicted"/>
<accession>D8PM81</accession>
<dbReference type="VEuPathDB" id="FungiDB:SCHCODRAFT_02489146"/>
<keyword evidence="2" id="KW-1185">Reference proteome</keyword>
<evidence type="ECO:0000313" key="1">
    <source>
        <dbReference type="EMBL" id="EFJ02804.1"/>
    </source>
</evidence>
<dbReference type="RefSeq" id="XP_003037706.1">
    <property type="nucleotide sequence ID" value="XM_003037660.1"/>
</dbReference>
<dbReference type="KEGG" id="scm:SCHCO_02521388"/>
<dbReference type="Proteomes" id="UP000007431">
    <property type="component" value="Unassembled WGS sequence"/>
</dbReference>
<gene>
    <name evidence="1" type="ORF">SCHCODRAFT_231976</name>
</gene>
<dbReference type="EMBL" id="GL377302">
    <property type="protein sequence ID" value="EFJ02804.1"/>
    <property type="molecule type" value="Genomic_DNA"/>
</dbReference>
<dbReference type="GeneID" id="9595145"/>
<dbReference type="HOGENOM" id="CLU_1540980_0_0_1"/>
<organism evidence="2">
    <name type="scientific">Schizophyllum commune (strain H4-8 / FGSC 9210)</name>
    <name type="common">Split gill fungus</name>
    <dbReference type="NCBI Taxonomy" id="578458"/>
    <lineage>
        <taxon>Eukaryota</taxon>
        <taxon>Fungi</taxon>
        <taxon>Dikarya</taxon>
        <taxon>Basidiomycota</taxon>
        <taxon>Agaricomycotina</taxon>
        <taxon>Agaricomycetes</taxon>
        <taxon>Agaricomycetidae</taxon>
        <taxon>Agaricales</taxon>
        <taxon>Schizophyllaceae</taxon>
        <taxon>Schizophyllum</taxon>
    </lineage>
</organism>
<dbReference type="AlphaFoldDB" id="D8PM81"/>
<evidence type="ECO:0008006" key="3">
    <source>
        <dbReference type="Google" id="ProtNLM"/>
    </source>
</evidence>